<proteinExistence type="predicted"/>
<dbReference type="GeneID" id="24265969"/>
<feature type="compositionally biased region" description="Polar residues" evidence="4">
    <location>
        <begin position="1085"/>
        <end position="1096"/>
    </location>
</feature>
<keyword evidence="3" id="KW-0862">Zinc</keyword>
<dbReference type="OrthoDB" id="9547406at2759"/>
<accession>A0A0D9QRI3</accession>
<feature type="compositionally biased region" description="Polar residues" evidence="4">
    <location>
        <begin position="829"/>
        <end position="838"/>
    </location>
</feature>
<feature type="region of interest" description="Disordered" evidence="4">
    <location>
        <begin position="864"/>
        <end position="936"/>
    </location>
</feature>
<reference evidence="6 7" key="1">
    <citation type="submission" date="2014-03" db="EMBL/GenBank/DDBJ databases">
        <title>The Genome Sequence of Plasmodium fragile nilgiri.</title>
        <authorList>
            <consortium name="The Broad Institute Genomics Platform"/>
            <consortium name="The Broad Institute Genome Sequencing Center for Infectious Disease"/>
            <person name="Neafsey D."/>
            <person name="Duraisingh M."/>
            <person name="Young S.K."/>
            <person name="Zeng Q."/>
            <person name="Gargeya S."/>
            <person name="Abouelleil A."/>
            <person name="Alvarado L."/>
            <person name="Chapman S.B."/>
            <person name="Gainer-Dewar J."/>
            <person name="Goldberg J."/>
            <person name="Griggs A."/>
            <person name="Gujja S."/>
            <person name="Hansen M."/>
            <person name="Howarth C."/>
            <person name="Imamovic A."/>
            <person name="Larimer J."/>
            <person name="Pearson M."/>
            <person name="Poon T.W."/>
            <person name="Priest M."/>
            <person name="Roberts A."/>
            <person name="Saif S."/>
            <person name="Shea T."/>
            <person name="Sykes S."/>
            <person name="Wortman J."/>
            <person name="Nusbaum C."/>
            <person name="Birren B."/>
        </authorList>
    </citation>
    <scope>NUCLEOTIDE SEQUENCE [LARGE SCALE GENOMIC DNA]</scope>
    <source>
        <strain evidence="7">nilgiri</strain>
    </source>
</reference>
<feature type="compositionally biased region" description="Polar residues" evidence="4">
    <location>
        <begin position="764"/>
        <end position="775"/>
    </location>
</feature>
<feature type="compositionally biased region" description="Basic and acidic residues" evidence="4">
    <location>
        <begin position="874"/>
        <end position="914"/>
    </location>
</feature>
<feature type="compositionally biased region" description="Low complexity" evidence="4">
    <location>
        <begin position="166"/>
        <end position="177"/>
    </location>
</feature>
<dbReference type="InterPro" id="IPR019787">
    <property type="entry name" value="Znf_PHD-finger"/>
</dbReference>
<feature type="compositionally biased region" description="Basic and acidic residues" evidence="4">
    <location>
        <begin position="802"/>
        <end position="822"/>
    </location>
</feature>
<evidence type="ECO:0000256" key="4">
    <source>
        <dbReference type="SAM" id="MobiDB-lite"/>
    </source>
</evidence>
<evidence type="ECO:0000259" key="5">
    <source>
        <dbReference type="Pfam" id="PF13831"/>
    </source>
</evidence>
<dbReference type="Proteomes" id="UP000054561">
    <property type="component" value="Unassembled WGS sequence"/>
</dbReference>
<dbReference type="PANTHER" id="PTHR13793:SF107">
    <property type="entry name" value="BROMODOMAIN-CONTAINING PROTEIN HOMOLOG"/>
    <property type="match status" value="1"/>
</dbReference>
<evidence type="ECO:0000313" key="7">
    <source>
        <dbReference type="Proteomes" id="UP000054561"/>
    </source>
</evidence>
<dbReference type="RefSeq" id="XP_012333724.1">
    <property type="nucleotide sequence ID" value="XM_012478301.1"/>
</dbReference>
<sequence length="1556" mass="170689">MSNQVLEPVDCLNFEEGQRNESNTLEKGGGGVTKGDESGKESQPYVNKSFNLVFCLFDNGNHIYLLIYESDSDNRKKYAKNKLLRKKNECNNIDYFFRELYEKVHQSSSKDGAFSILKALFCNGVGASMGDSSVGLSSGIIPQSGMSGIGSSDLAVSVGSMWSMSGTSNRSGSNSRASGHRAHPSPSVNTAVNGSVNGNSADVASATISGISSMGTVAGPIGGIGPNEQSCFKMSEMLLNKNVLKNILQNFSAFNITKNLNLKLTNVIELTYYDYLFIKRHKFFYSRRGVKIYDVCNNLYGEGEPAEEDLGGSAVGGSGIGGNVVGGKSVIGGRANRNAHQLTHKLKEIITKLYSGKGTNNTLYNFRGMVASESNHSAIGDVSRVSAYVKDEKAKLGGVVTPVGSLDVAGGSRGGITDYRHVNPFLWGSENSTFAGNLSGTTKIAYDFAKNGILLSKGFKEKCLNKLITKKNDRRDHKDAQRSRNKKDQKNCVGDCAKPCNTGNGKQVPSGKIAMNNECGEYSNLDVVPDQSKENVVNCIIKEFLLNRCEDNAMGDVVKEIIRRYNSFGGNTRSASRGKSHPADMVVHPANSFSAYDVYKLFLLDNDTRSRGITNQSSASVDSSIGSLMSSGEGASPPGAANEPQVAPLFKNKEEKKKYLNNALFDKAALTNFRSFVLKKRQMEFFYKNWNGLANCIERENNLVEVANILSFHLNRSDFAKQVKWRSVEEVETKVNLSTNGLSGVKVKAEENKAASSPALPRNCTKNGNHTNVGNSKHAIAEGANSTMCKSEAASGPLITSEEGHSQPGEGDKNNEKDDKDANGIVLTSGDNKCSFSGRNSIFPSVVKDQKCEEVAKCTKISSNSRNVGSKNQLVKEEKKINPDLSTHDKNDHKGDGQEEGQKEGHVEGQKESQIEGQNHRNGNRNRDREQQQENDGETFDELINHNYDKMKDLYNNLNEEIVKKKLLLMSKIMDENHFYNVADMPLYVNFVFYKYTCVNTWNNLVHSLRESFIREETYFFSTNEVMNKGVGAENGLDQVFSLTPMSTTLPTEAALPEEQKHACDGYGGEKDRNDDKGKAATVEETVTIQCSNNNPIGKENGPEEGTKMEDQRSETVPPSGVGQSTSSAPPIATDPKNSTPSCNQKKNAKNAKNSKNEEKEKANNFTCSVCFNNELNNINILYKCVGCSIYIHKYCYGIYQKGRSDEFLCEKCAFSKYFNKKRHQGEDPSKSNSHSKKKKKSSSSGGGGGVAALAGTDDAAAVAVAATSSGHVHDCNMKDPCDNNPSKSVLDILKGFESCCYICKKDGGALKKTTTNQFVHIFCVLFFISKVFCLNIYNLNLWDVSNLRSFENVCCICNKSGAVISCAYCKEGAQEEYMQSRENAYTTNHAKKEKKCNKWFHPLCAYLEGYHMNVEIYEDLFVMTYFYDNCFSCFHVITHCNDHIPPGSYQNREAVKLKRSKSYLSSSSHGCSVGNVGGNNYGSAFPKSSDKDAQNKEKNNCQSSKIATSAPCSHNQQNGSNSSPPLQNCVNAILVKEETNNEICPTYPIEEASML</sequence>
<feature type="compositionally biased region" description="Basic and acidic residues" evidence="4">
    <location>
        <begin position="1101"/>
        <end position="1114"/>
    </location>
</feature>
<dbReference type="GO" id="GO:0008270">
    <property type="term" value="F:zinc ion binding"/>
    <property type="evidence" value="ECO:0007669"/>
    <property type="project" value="UniProtKB-KW"/>
</dbReference>
<feature type="region of interest" description="Disordered" evidence="4">
    <location>
        <begin position="750"/>
        <end position="838"/>
    </location>
</feature>
<dbReference type="Gene3D" id="3.30.40.10">
    <property type="entry name" value="Zinc/RING finger domain, C3HC4 (zinc finger)"/>
    <property type="match status" value="1"/>
</dbReference>
<feature type="region of interest" description="Disordered" evidence="4">
    <location>
        <begin position="21"/>
        <end position="42"/>
    </location>
</feature>
<name>A0A0D9QRI3_PLAFR</name>
<evidence type="ECO:0000256" key="2">
    <source>
        <dbReference type="ARBA" id="ARBA00022771"/>
    </source>
</evidence>
<dbReference type="EMBL" id="KQ001649">
    <property type="protein sequence ID" value="KJP89695.1"/>
    <property type="molecule type" value="Genomic_DNA"/>
</dbReference>
<feature type="domain" description="PHD-type" evidence="5">
    <location>
        <begin position="1183"/>
        <end position="1214"/>
    </location>
</feature>
<keyword evidence="1" id="KW-0479">Metal-binding</keyword>
<dbReference type="GO" id="GO:0006357">
    <property type="term" value="P:regulation of transcription by RNA polymerase II"/>
    <property type="evidence" value="ECO:0007669"/>
    <property type="project" value="TreeGrafter"/>
</dbReference>
<evidence type="ECO:0000256" key="1">
    <source>
        <dbReference type="ARBA" id="ARBA00022723"/>
    </source>
</evidence>
<evidence type="ECO:0000313" key="6">
    <source>
        <dbReference type="EMBL" id="KJP89695.1"/>
    </source>
</evidence>
<dbReference type="Pfam" id="PF13832">
    <property type="entry name" value="zf-HC5HC2H_2"/>
    <property type="match status" value="1"/>
</dbReference>
<dbReference type="Pfam" id="PF13831">
    <property type="entry name" value="PHD_2"/>
    <property type="match status" value="1"/>
</dbReference>
<dbReference type="InterPro" id="IPR050701">
    <property type="entry name" value="Histone_Mod_Regulator"/>
</dbReference>
<protein>
    <recommendedName>
        <fullName evidence="5">PHD-type domain-containing protein</fullName>
    </recommendedName>
</protein>
<feature type="compositionally biased region" description="Basic and acidic residues" evidence="4">
    <location>
        <begin position="1058"/>
        <end position="1079"/>
    </location>
</feature>
<dbReference type="InterPro" id="IPR011011">
    <property type="entry name" value="Znf_FYVE_PHD"/>
</dbReference>
<dbReference type="SUPFAM" id="SSF57903">
    <property type="entry name" value="FYVE/PHD zinc finger"/>
    <property type="match status" value="1"/>
</dbReference>
<feature type="region of interest" description="Disordered" evidence="4">
    <location>
        <begin position="1223"/>
        <end position="1250"/>
    </location>
</feature>
<dbReference type="CDD" id="cd15571">
    <property type="entry name" value="ePHD"/>
    <property type="match status" value="1"/>
</dbReference>
<evidence type="ECO:0000256" key="3">
    <source>
        <dbReference type="ARBA" id="ARBA00022833"/>
    </source>
</evidence>
<organism evidence="6 7">
    <name type="scientific">Plasmodium fragile</name>
    <dbReference type="NCBI Taxonomy" id="5857"/>
    <lineage>
        <taxon>Eukaryota</taxon>
        <taxon>Sar</taxon>
        <taxon>Alveolata</taxon>
        <taxon>Apicomplexa</taxon>
        <taxon>Aconoidasida</taxon>
        <taxon>Haemosporida</taxon>
        <taxon>Plasmodiidae</taxon>
        <taxon>Plasmodium</taxon>
        <taxon>Plasmodium (Plasmodium)</taxon>
    </lineage>
</organism>
<feature type="region of interest" description="Disordered" evidence="4">
    <location>
        <begin position="166"/>
        <end position="193"/>
    </location>
</feature>
<feature type="compositionally biased region" description="Polar residues" evidence="4">
    <location>
        <begin position="613"/>
        <end position="630"/>
    </location>
</feature>
<feature type="region of interest" description="Disordered" evidence="4">
    <location>
        <begin position="1051"/>
        <end position="1159"/>
    </location>
</feature>
<dbReference type="OMA" id="RENAYTT"/>
<dbReference type="VEuPathDB" id="PlasmoDB:AK88_00655"/>
<dbReference type="InterPro" id="IPR013083">
    <property type="entry name" value="Znf_RING/FYVE/PHD"/>
</dbReference>
<dbReference type="PANTHER" id="PTHR13793">
    <property type="entry name" value="PHD FINGER PROTEINS"/>
    <property type="match status" value="1"/>
</dbReference>
<keyword evidence="2" id="KW-0863">Zinc-finger</keyword>
<feature type="region of interest" description="Disordered" evidence="4">
    <location>
        <begin position="613"/>
        <end position="645"/>
    </location>
</feature>
<feature type="compositionally biased region" description="Polar residues" evidence="4">
    <location>
        <begin position="864"/>
        <end position="873"/>
    </location>
</feature>
<gene>
    <name evidence="6" type="ORF">AK88_00655</name>
</gene>
<keyword evidence="7" id="KW-1185">Reference proteome</keyword>